<sequence length="113" mass="12569">MRLGVDVELSVRCAIFLVRLHSLQLAASGQSRNLLLELRDETRKRVTETRDLYGRNLAAMRLITQSMDSDRSAFHVPEVMAPTSDLPSGSGGSAARKRQKKSTKSKRRKTKGA</sequence>
<protein>
    <submittedName>
        <fullName evidence="2">Uncharacterized protein</fullName>
    </submittedName>
</protein>
<gene>
    <name evidence="2" type="ORF">RMAR1173_LOCUS8761</name>
</gene>
<name>A0A7S2WF49_9STRA</name>
<accession>A0A7S2WF49</accession>
<dbReference type="EMBL" id="HBHJ01013448">
    <property type="protein sequence ID" value="CAD9682874.1"/>
    <property type="molecule type" value="Transcribed_RNA"/>
</dbReference>
<proteinExistence type="predicted"/>
<feature type="region of interest" description="Disordered" evidence="1">
    <location>
        <begin position="77"/>
        <end position="113"/>
    </location>
</feature>
<evidence type="ECO:0000256" key="1">
    <source>
        <dbReference type="SAM" id="MobiDB-lite"/>
    </source>
</evidence>
<reference evidence="2" key="1">
    <citation type="submission" date="2021-01" db="EMBL/GenBank/DDBJ databases">
        <authorList>
            <person name="Corre E."/>
            <person name="Pelletier E."/>
            <person name="Niang G."/>
            <person name="Scheremetjew M."/>
            <person name="Finn R."/>
            <person name="Kale V."/>
            <person name="Holt S."/>
            <person name="Cochrane G."/>
            <person name="Meng A."/>
            <person name="Brown T."/>
            <person name="Cohen L."/>
        </authorList>
    </citation>
    <scope>NUCLEOTIDE SEQUENCE</scope>
    <source>
        <strain evidence="2">CCMP1243</strain>
    </source>
</reference>
<organism evidence="2">
    <name type="scientific">Rhizochromulina marina</name>
    <dbReference type="NCBI Taxonomy" id="1034831"/>
    <lineage>
        <taxon>Eukaryota</taxon>
        <taxon>Sar</taxon>
        <taxon>Stramenopiles</taxon>
        <taxon>Ochrophyta</taxon>
        <taxon>Dictyochophyceae</taxon>
        <taxon>Rhizochromulinales</taxon>
        <taxon>Rhizochromulina</taxon>
    </lineage>
</organism>
<evidence type="ECO:0000313" key="2">
    <source>
        <dbReference type="EMBL" id="CAD9682874.1"/>
    </source>
</evidence>
<dbReference type="AlphaFoldDB" id="A0A7S2WF49"/>
<feature type="compositionally biased region" description="Basic residues" evidence="1">
    <location>
        <begin position="95"/>
        <end position="113"/>
    </location>
</feature>